<comment type="subcellular location">
    <subcellularLocation>
        <location evidence="1 8">Cell outer membrane</location>
        <topology evidence="1 8">Multi-pass membrane protein</topology>
    </subcellularLocation>
</comment>
<feature type="region of interest" description="Disordered" evidence="10">
    <location>
        <begin position="424"/>
        <end position="444"/>
    </location>
</feature>
<keyword evidence="14" id="KW-1185">Reference proteome</keyword>
<dbReference type="InterPro" id="IPR000531">
    <property type="entry name" value="Beta-barrel_TonB"/>
</dbReference>
<dbReference type="RefSeq" id="WP_344713008.1">
    <property type="nucleotide sequence ID" value="NZ_BAABCB010000007.1"/>
</dbReference>
<evidence type="ECO:0000256" key="8">
    <source>
        <dbReference type="PROSITE-ProRule" id="PRU01360"/>
    </source>
</evidence>
<keyword evidence="3 8" id="KW-1134">Transmembrane beta strand</keyword>
<dbReference type="Pfam" id="PF00593">
    <property type="entry name" value="TonB_dep_Rec_b-barrel"/>
    <property type="match status" value="1"/>
</dbReference>
<feature type="domain" description="TonB-dependent receptor-like beta-barrel" evidence="11">
    <location>
        <begin position="420"/>
        <end position="819"/>
    </location>
</feature>
<keyword evidence="6 8" id="KW-0472">Membrane</keyword>
<dbReference type="Gene3D" id="2.40.170.20">
    <property type="entry name" value="TonB-dependent receptor, beta-barrel domain"/>
    <property type="match status" value="1"/>
</dbReference>
<dbReference type="Gene3D" id="2.170.130.10">
    <property type="entry name" value="TonB-dependent receptor, plug domain"/>
    <property type="match status" value="1"/>
</dbReference>
<evidence type="ECO:0000313" key="14">
    <source>
        <dbReference type="Proteomes" id="UP001501682"/>
    </source>
</evidence>
<dbReference type="InterPro" id="IPR008969">
    <property type="entry name" value="CarboxyPept-like_regulatory"/>
</dbReference>
<evidence type="ECO:0000256" key="3">
    <source>
        <dbReference type="ARBA" id="ARBA00022452"/>
    </source>
</evidence>
<dbReference type="InterPro" id="IPR036942">
    <property type="entry name" value="Beta-barrel_TonB_sf"/>
</dbReference>
<accession>A0ABP8CPN1</accession>
<evidence type="ECO:0000256" key="9">
    <source>
        <dbReference type="RuleBase" id="RU003357"/>
    </source>
</evidence>
<evidence type="ECO:0000259" key="12">
    <source>
        <dbReference type="Pfam" id="PF07715"/>
    </source>
</evidence>
<keyword evidence="2 8" id="KW-0813">Transport</keyword>
<dbReference type="PROSITE" id="PS52016">
    <property type="entry name" value="TONB_DEPENDENT_REC_3"/>
    <property type="match status" value="1"/>
</dbReference>
<evidence type="ECO:0000259" key="11">
    <source>
        <dbReference type="Pfam" id="PF00593"/>
    </source>
</evidence>
<keyword evidence="7 8" id="KW-0998">Cell outer membrane</keyword>
<dbReference type="SUPFAM" id="SSF56935">
    <property type="entry name" value="Porins"/>
    <property type="match status" value="1"/>
</dbReference>
<dbReference type="Pfam" id="PF13715">
    <property type="entry name" value="CarbopepD_reg_2"/>
    <property type="match status" value="1"/>
</dbReference>
<dbReference type="InterPro" id="IPR012910">
    <property type="entry name" value="Plug_dom"/>
</dbReference>
<dbReference type="InterPro" id="IPR037066">
    <property type="entry name" value="Plug_dom_sf"/>
</dbReference>
<comment type="caution">
    <text evidence="13">The sequence shown here is derived from an EMBL/GenBank/DDBJ whole genome shotgun (WGS) entry which is preliminary data.</text>
</comment>
<evidence type="ECO:0000256" key="7">
    <source>
        <dbReference type="ARBA" id="ARBA00023237"/>
    </source>
</evidence>
<dbReference type="InterPro" id="IPR039426">
    <property type="entry name" value="TonB-dep_rcpt-like"/>
</dbReference>
<dbReference type="EMBL" id="BAABCB010000007">
    <property type="protein sequence ID" value="GAA4241861.1"/>
    <property type="molecule type" value="Genomic_DNA"/>
</dbReference>
<gene>
    <name evidence="13" type="ORF">GCM10022292_09950</name>
</gene>
<evidence type="ECO:0000256" key="1">
    <source>
        <dbReference type="ARBA" id="ARBA00004571"/>
    </source>
</evidence>
<evidence type="ECO:0000256" key="5">
    <source>
        <dbReference type="ARBA" id="ARBA00023077"/>
    </source>
</evidence>
<dbReference type="Proteomes" id="UP001501682">
    <property type="component" value="Unassembled WGS sequence"/>
</dbReference>
<proteinExistence type="inferred from homology"/>
<evidence type="ECO:0000256" key="6">
    <source>
        <dbReference type="ARBA" id="ARBA00023136"/>
    </source>
</evidence>
<dbReference type="NCBIfam" id="TIGR04057">
    <property type="entry name" value="SusC_RagA_signa"/>
    <property type="match status" value="1"/>
</dbReference>
<organism evidence="13 14">
    <name type="scientific">Winogradskyella damuponensis</name>
    <dbReference type="NCBI Taxonomy" id="943939"/>
    <lineage>
        <taxon>Bacteria</taxon>
        <taxon>Pseudomonadati</taxon>
        <taxon>Bacteroidota</taxon>
        <taxon>Flavobacteriia</taxon>
        <taxon>Flavobacteriales</taxon>
        <taxon>Flavobacteriaceae</taxon>
        <taxon>Winogradskyella</taxon>
    </lineage>
</organism>
<keyword evidence="13" id="KW-0675">Receptor</keyword>
<keyword evidence="5 9" id="KW-0798">TonB box</keyword>
<dbReference type="InterPro" id="IPR023997">
    <property type="entry name" value="TonB-dep_OMP_SusC/RagA_CS"/>
</dbReference>
<keyword evidence="4 8" id="KW-0812">Transmembrane</keyword>
<feature type="domain" description="TonB-dependent receptor plug" evidence="12">
    <location>
        <begin position="116"/>
        <end position="224"/>
    </location>
</feature>
<dbReference type="SUPFAM" id="SSF49464">
    <property type="entry name" value="Carboxypeptidase regulatory domain-like"/>
    <property type="match status" value="1"/>
</dbReference>
<evidence type="ECO:0000256" key="4">
    <source>
        <dbReference type="ARBA" id="ARBA00022692"/>
    </source>
</evidence>
<protein>
    <submittedName>
        <fullName evidence="13">TonB-dependent receptor</fullName>
    </submittedName>
</protein>
<comment type="similarity">
    <text evidence="8 9">Belongs to the TonB-dependent receptor family.</text>
</comment>
<dbReference type="InterPro" id="IPR023996">
    <property type="entry name" value="TonB-dep_OMP_SusC/RagA"/>
</dbReference>
<evidence type="ECO:0000256" key="2">
    <source>
        <dbReference type="ARBA" id="ARBA00022448"/>
    </source>
</evidence>
<sequence length="1032" mass="113628">MNLKVKLITIVALFFSVMIFAQDSYILKGTVTSGADNMPIPGANIIVVGTTKGASTDFDGNYQLEVKSGDVIQFSYIGYVTQTVIIEAQKTLNVKLAEDTNTLDEVVVVGYGTQKKSHLTGSVSKVKNENLDQIAVARVDDALIGQVSGVNIQATSAEAGAAPTITIRGFGSIAADSGPAVVVDGIVVSSDFLGSLNMNDVESFEVLKDAASAAIYGSEGANGVILITTKSGKEGKTKFSYDTYTGWKEAFESDDYKKSVSGWAAQELAATGELSNTTQYAQLLVSTLGVDRDWQEVFFDGGVITSHSFSARGGTKDTKFSASLSFLEDEGVVITDNYKLFTGRLKMDTKLTKNLKFGINATPSYSKRRALPTSIHNPLRQSPWLPIYHTEESLQFVNQDDPNDNYYFPDVKVGDYFEEDHLRNLDVNGDGSRSRPRTTGDSNAYAQYVEREHYEYNTKLLGSTYLQYEILDGLKAKTSLGVTLDFRKRTRWDGTKHHGDGASRAGYSLQNRDRTRVISDNTLNYSKAIGNHEFDVLAGFSVQSRTTDQSQIEGSGYSNDLLKNLEGATLYSEIEEISLVRRKIGYFARVNYAYADKYLLSASFRRDGSSVFGVDSKWGNFPAVSVGWNISKENFLRDSDFLSNLKLRFSYGLTGSENFDTGNDITDVWPYLALLDNNNAITEGGVTAGVSALNIANALLQWEASEELNPGIDFAFLNNRISGSVDYYKRTSDKLLLENPVSYATGFNSGIVNLGEVQNSGWEFELRTKNISKENFSWGTTIIASTNKNELLSLGDSDGALLEDTFSRNSQWINSVGNPISSFYGYVVDEELAYEYYDSPWIPINGASEDVIVKDLNGDGLITDEDKTILGDPYPEIVWSVSNEFRIFDFDFSFMIQGSQGAEVKNIGDQYFGTFWQGATTSPQAVVDAGIIPHTSFLQQRVHTDDVISSAGYFSLRNINIGYTLPETVTSRLGIEKLRVYATAQNILYITSDDYKGFNPEFVDDDNPRAYGAQRGGTPIFKTMSLGLNVNF</sequence>
<reference evidence="14" key="1">
    <citation type="journal article" date="2019" name="Int. J. Syst. Evol. Microbiol.">
        <title>The Global Catalogue of Microorganisms (GCM) 10K type strain sequencing project: providing services to taxonomists for standard genome sequencing and annotation.</title>
        <authorList>
            <consortium name="The Broad Institute Genomics Platform"/>
            <consortium name="The Broad Institute Genome Sequencing Center for Infectious Disease"/>
            <person name="Wu L."/>
            <person name="Ma J."/>
        </authorList>
    </citation>
    <scope>NUCLEOTIDE SEQUENCE [LARGE SCALE GENOMIC DNA]</scope>
    <source>
        <strain evidence="14">JCM 17633</strain>
    </source>
</reference>
<evidence type="ECO:0000313" key="13">
    <source>
        <dbReference type="EMBL" id="GAA4241861.1"/>
    </source>
</evidence>
<evidence type="ECO:0000256" key="10">
    <source>
        <dbReference type="SAM" id="MobiDB-lite"/>
    </source>
</evidence>
<dbReference type="Gene3D" id="2.60.40.1120">
    <property type="entry name" value="Carboxypeptidase-like, regulatory domain"/>
    <property type="match status" value="1"/>
</dbReference>
<dbReference type="NCBIfam" id="TIGR04056">
    <property type="entry name" value="OMP_RagA_SusC"/>
    <property type="match status" value="1"/>
</dbReference>
<name>A0ABP8CPN1_9FLAO</name>
<dbReference type="Pfam" id="PF07715">
    <property type="entry name" value="Plug"/>
    <property type="match status" value="1"/>
</dbReference>